<dbReference type="Proteomes" id="UP000660339">
    <property type="component" value="Unassembled WGS sequence"/>
</dbReference>
<dbReference type="RefSeq" id="WP_166387261.1">
    <property type="nucleotide sequence ID" value="NZ_BAAATT010000018.1"/>
</dbReference>
<dbReference type="InterPro" id="IPR025164">
    <property type="entry name" value="Toastrack_DUF4097"/>
</dbReference>
<evidence type="ECO:0000313" key="4">
    <source>
        <dbReference type="Proteomes" id="UP000660339"/>
    </source>
</evidence>
<evidence type="ECO:0000313" key="3">
    <source>
        <dbReference type="EMBL" id="GIG19251.1"/>
    </source>
</evidence>
<feature type="chain" id="PRO_5035243560" description="DUF4097 domain-containing protein" evidence="1">
    <location>
        <begin position="28"/>
        <end position="261"/>
    </location>
</feature>
<dbReference type="PROSITE" id="PS51257">
    <property type="entry name" value="PROKAR_LIPOPROTEIN"/>
    <property type="match status" value="1"/>
</dbReference>
<evidence type="ECO:0000256" key="1">
    <source>
        <dbReference type="SAM" id="SignalP"/>
    </source>
</evidence>
<sequence>MRANRFATVPRRLALGLTAAVTVLGLAATTGCDDRGGTSDLSTETQSQDYAQQVNKLEFDLAAGDITVSSQDATGVAVSRKLQWKTDKPKITEEVSGQTLRISVDCPDDQENCAVHYTVKAPAGVAVIAKTTAGNVVLNDITGDLDVNTDAGNTTVKNAVGKLRVHTVSGDVNATGLKSTDVAVTTESGKQTIRFAAAPNLVEATAEAGDIEVAVPKADGGYQVKANTKDGTRTIDVTQDADSSRSISVTTTSGDVDVVNA</sequence>
<reference evidence="3" key="1">
    <citation type="submission" date="2021-01" db="EMBL/GenBank/DDBJ databases">
        <title>Whole genome shotgun sequence of Catellatospora methionotrophica NBRC 14553.</title>
        <authorList>
            <person name="Komaki H."/>
            <person name="Tamura T."/>
        </authorList>
    </citation>
    <scope>NUCLEOTIDE SEQUENCE</scope>
    <source>
        <strain evidence="3">NBRC 14553</strain>
    </source>
</reference>
<evidence type="ECO:0000259" key="2">
    <source>
        <dbReference type="Pfam" id="PF13349"/>
    </source>
</evidence>
<dbReference type="AlphaFoldDB" id="A0A8J3LPV2"/>
<proteinExistence type="predicted"/>
<dbReference type="Pfam" id="PF13349">
    <property type="entry name" value="DUF4097"/>
    <property type="match status" value="1"/>
</dbReference>
<keyword evidence="1" id="KW-0732">Signal</keyword>
<comment type="caution">
    <text evidence="3">The sequence shown here is derived from an EMBL/GenBank/DDBJ whole genome shotgun (WGS) entry which is preliminary data.</text>
</comment>
<feature type="domain" description="DUF4097" evidence="2">
    <location>
        <begin position="55"/>
        <end position="258"/>
    </location>
</feature>
<organism evidence="3 4">
    <name type="scientific">Catellatospora methionotrophica</name>
    <dbReference type="NCBI Taxonomy" id="121620"/>
    <lineage>
        <taxon>Bacteria</taxon>
        <taxon>Bacillati</taxon>
        <taxon>Actinomycetota</taxon>
        <taxon>Actinomycetes</taxon>
        <taxon>Micromonosporales</taxon>
        <taxon>Micromonosporaceae</taxon>
        <taxon>Catellatospora</taxon>
    </lineage>
</organism>
<name>A0A8J3LPV2_9ACTN</name>
<protein>
    <recommendedName>
        <fullName evidence="2">DUF4097 domain-containing protein</fullName>
    </recommendedName>
</protein>
<keyword evidence="4" id="KW-1185">Reference proteome</keyword>
<feature type="signal peptide" evidence="1">
    <location>
        <begin position="1"/>
        <end position="27"/>
    </location>
</feature>
<gene>
    <name evidence="3" type="ORF">Cme02nite_75830</name>
</gene>
<dbReference type="EMBL" id="BONJ01000051">
    <property type="protein sequence ID" value="GIG19251.1"/>
    <property type="molecule type" value="Genomic_DNA"/>
</dbReference>
<accession>A0A8J3LPV2</accession>